<dbReference type="EMBL" id="RJTX01000001">
    <property type="protein sequence ID" value="ROI00758.1"/>
    <property type="molecule type" value="Genomic_DNA"/>
</dbReference>
<keyword evidence="1" id="KW-0175">Coiled coil</keyword>
<protein>
    <submittedName>
        <fullName evidence="3">Cell wall anchor protein</fullName>
    </submittedName>
</protein>
<evidence type="ECO:0000313" key="4">
    <source>
        <dbReference type="Proteomes" id="UP000269375"/>
    </source>
</evidence>
<evidence type="ECO:0000256" key="2">
    <source>
        <dbReference type="SAM" id="SignalP"/>
    </source>
</evidence>
<feature type="chain" id="PRO_5018231566" evidence="2">
    <location>
        <begin position="37"/>
        <end position="316"/>
    </location>
</feature>
<evidence type="ECO:0000313" key="3">
    <source>
        <dbReference type="EMBL" id="ROI00758.1"/>
    </source>
</evidence>
<accession>A0A3N0W6R2</accession>
<sequence length="316" mass="35880">MFLFRVNKKMYFYKKFTIMRIKLLSLALLTTSFAYAQSWNLTGNTGIDSSTNFIGTTDAKDFVIKTNSIERIRINPSGNIGIGIAPSPNRALNFFGNTEFVTDVTSRDSYHFFNNAQNINGGMDLMWLKYDKYQSNDIGILTLSTPLSSGDWAKPVFSVRNSGKVFIGIAWDNYALSGCSDCNSYRLFVRDGIKAEKVKVDIASANGWADYVFKKHYKLNTLDEVEKYITENGHLPNIPSAEEVVKNGINLGEMDAKLLEKIEELTLYSIGQNKQLKSQQEQIERLQQENKTLKSQSEKIEKLEQQVLQLLKNKDL</sequence>
<dbReference type="AlphaFoldDB" id="A0A3N0W6R2"/>
<proteinExistence type="predicted"/>
<feature type="coiled-coil region" evidence="1">
    <location>
        <begin position="269"/>
        <end position="313"/>
    </location>
</feature>
<comment type="caution">
    <text evidence="3">The sequence shown here is derived from an EMBL/GenBank/DDBJ whole genome shotgun (WGS) entry which is preliminary data.</text>
</comment>
<gene>
    <name evidence="3" type="ORF">EGI05_07765</name>
</gene>
<evidence type="ECO:0000256" key="1">
    <source>
        <dbReference type="SAM" id="Coils"/>
    </source>
</evidence>
<dbReference type="Proteomes" id="UP000269375">
    <property type="component" value="Unassembled WGS sequence"/>
</dbReference>
<name>A0A3N0W6R2_9FLAO</name>
<keyword evidence="2" id="KW-0732">Signal</keyword>
<organism evidence="3 4">
    <name type="scientific">Chryseobacterium daecheongense</name>
    <dbReference type="NCBI Taxonomy" id="192389"/>
    <lineage>
        <taxon>Bacteria</taxon>
        <taxon>Pseudomonadati</taxon>
        <taxon>Bacteroidota</taxon>
        <taxon>Flavobacteriia</taxon>
        <taxon>Flavobacteriales</taxon>
        <taxon>Weeksellaceae</taxon>
        <taxon>Chryseobacterium group</taxon>
        <taxon>Chryseobacterium</taxon>
    </lineage>
</organism>
<feature type="signal peptide" evidence="2">
    <location>
        <begin position="1"/>
        <end position="36"/>
    </location>
</feature>
<reference evidence="4" key="1">
    <citation type="submission" date="2018-11" db="EMBL/GenBank/DDBJ databases">
        <title>Proposal to divide the Flavobacteriaceae and reorganize its genera based on Amino Acid Identity values calculated from whole genome sequences.</title>
        <authorList>
            <person name="Nicholson A.C."/>
            <person name="Gulvik C.A."/>
            <person name="Whitney A.M."/>
            <person name="Humrighouse B.W."/>
            <person name="Bell M."/>
            <person name="Holmes B."/>
            <person name="Steigerwalt A."/>
            <person name="Villarma A."/>
            <person name="Sheth M."/>
            <person name="Batra D."/>
            <person name="Pryor J."/>
            <person name="Bernardet J.-F."/>
            <person name="Hugo C."/>
            <person name="Kampfer P."/>
            <person name="Newman J."/>
            <person name="Mcquiston J.R."/>
        </authorList>
    </citation>
    <scope>NUCLEOTIDE SEQUENCE [LARGE SCALE GENOMIC DNA]</scope>
    <source>
        <strain evidence="4">DSM 15235</strain>
    </source>
</reference>